<evidence type="ECO:0000256" key="4">
    <source>
        <dbReference type="ARBA" id="ARBA00022691"/>
    </source>
</evidence>
<feature type="domain" description="Hcy-binding" evidence="9">
    <location>
        <begin position="13"/>
        <end position="182"/>
    </location>
</feature>
<keyword evidence="2" id="KW-0489">Methyltransferase</keyword>
<keyword evidence="11" id="KW-1185">Reference proteome</keyword>
<comment type="similarity">
    <text evidence="1">Belongs to the vitamin-B12 dependent methionine synthase family.</text>
</comment>
<dbReference type="Gene3D" id="3.20.20.330">
    <property type="entry name" value="Homocysteine-binding-like domain"/>
    <property type="match status" value="1"/>
</dbReference>
<keyword evidence="4" id="KW-0949">S-adenosyl-L-methionine</keyword>
<proteinExistence type="inferred from homology"/>
<dbReference type="InterPro" id="IPR050554">
    <property type="entry name" value="Met_Synthase/Corrinoid"/>
</dbReference>
<evidence type="ECO:0000259" key="9">
    <source>
        <dbReference type="PROSITE" id="PS50970"/>
    </source>
</evidence>
<evidence type="ECO:0000256" key="6">
    <source>
        <dbReference type="ARBA" id="ARBA00023285"/>
    </source>
</evidence>
<evidence type="ECO:0000256" key="2">
    <source>
        <dbReference type="ARBA" id="ARBA00022603"/>
    </source>
</evidence>
<sequence length="182" mass="20050">MSAFEPNIRPDCTDALTATLGQRIMVIDGAMGTAIQRDRPDEAGYRGERFKDWPSDLVGNNDLLSLTQPQIIEGIHREYLQAGADILETNTFNANAVSLSDYDMAELAYELNYAGAALARAAADEFSTRRSPVTWPGRWGRRRGPHRSRQTSTTPEPATSPTTNWSPPTWKPPTAWSTAAPT</sequence>
<evidence type="ECO:0000256" key="7">
    <source>
        <dbReference type="PROSITE-ProRule" id="PRU00333"/>
    </source>
</evidence>
<evidence type="ECO:0000256" key="8">
    <source>
        <dbReference type="SAM" id="MobiDB-lite"/>
    </source>
</evidence>
<dbReference type="PANTHER" id="PTHR45833">
    <property type="entry name" value="METHIONINE SYNTHASE"/>
    <property type="match status" value="1"/>
</dbReference>
<evidence type="ECO:0000256" key="3">
    <source>
        <dbReference type="ARBA" id="ARBA00022679"/>
    </source>
</evidence>
<name>A0ABN0R630_MYCUL</name>
<accession>A0ABN0R630</accession>
<protein>
    <submittedName>
        <fullName evidence="10">Homocysteine S-methyltransferase family protein</fullName>
    </submittedName>
</protein>
<dbReference type="InterPro" id="IPR036589">
    <property type="entry name" value="HCY_dom_sf"/>
</dbReference>
<evidence type="ECO:0000313" key="10">
    <source>
        <dbReference type="EMBL" id="EUA92631.1"/>
    </source>
</evidence>
<dbReference type="SUPFAM" id="SSF82282">
    <property type="entry name" value="Homocysteine S-methyltransferase"/>
    <property type="match status" value="1"/>
</dbReference>
<dbReference type="PANTHER" id="PTHR45833:SF1">
    <property type="entry name" value="METHIONINE SYNTHASE"/>
    <property type="match status" value="1"/>
</dbReference>
<keyword evidence="6" id="KW-0170">Cobalt</keyword>
<evidence type="ECO:0000313" key="11">
    <source>
        <dbReference type="Proteomes" id="UP000020681"/>
    </source>
</evidence>
<keyword evidence="3" id="KW-0808">Transferase</keyword>
<feature type="compositionally biased region" description="Low complexity" evidence="8">
    <location>
        <begin position="151"/>
        <end position="174"/>
    </location>
</feature>
<feature type="region of interest" description="Disordered" evidence="8">
    <location>
        <begin position="127"/>
        <end position="182"/>
    </location>
</feature>
<feature type="compositionally biased region" description="Basic residues" evidence="8">
    <location>
        <begin position="139"/>
        <end position="149"/>
    </location>
</feature>
<evidence type="ECO:0000256" key="1">
    <source>
        <dbReference type="ARBA" id="ARBA00010398"/>
    </source>
</evidence>
<organism evidence="10 11">
    <name type="scientific">Mycobacterium ulcerans str. Harvey</name>
    <dbReference type="NCBI Taxonomy" id="1299332"/>
    <lineage>
        <taxon>Bacteria</taxon>
        <taxon>Bacillati</taxon>
        <taxon>Actinomycetota</taxon>
        <taxon>Actinomycetes</taxon>
        <taxon>Mycobacteriales</taxon>
        <taxon>Mycobacteriaceae</taxon>
        <taxon>Mycobacterium</taxon>
        <taxon>Mycobacterium ulcerans group</taxon>
    </lineage>
</organism>
<reference evidence="10 11" key="1">
    <citation type="submission" date="2014-01" db="EMBL/GenBank/DDBJ databases">
        <authorList>
            <person name="Dobos K."/>
            <person name="Lenaerts A."/>
            <person name="Ordway D."/>
            <person name="DeGroote M.A."/>
            <person name="Parker T."/>
            <person name="Sizemore C."/>
            <person name="Tallon L.J."/>
            <person name="Sadzewicz L.K."/>
            <person name="Sengamalay N."/>
            <person name="Fraser C.M."/>
            <person name="Hine E."/>
            <person name="Shefchek K.A."/>
            <person name="Das S.P."/>
            <person name="Tettelin H."/>
        </authorList>
    </citation>
    <scope>NUCLEOTIDE SEQUENCE [LARGE SCALE GENOMIC DNA]</scope>
    <source>
        <strain evidence="10 11">Harvey</strain>
    </source>
</reference>
<comment type="caution">
    <text evidence="10">The sequence shown here is derived from an EMBL/GenBank/DDBJ whole genome shotgun (WGS) entry which is preliminary data.</text>
</comment>
<keyword evidence="5" id="KW-0479">Metal-binding</keyword>
<dbReference type="InterPro" id="IPR003726">
    <property type="entry name" value="HCY_dom"/>
</dbReference>
<gene>
    <name evidence="10" type="ORF">I551_0698</name>
</gene>
<evidence type="ECO:0000256" key="5">
    <source>
        <dbReference type="ARBA" id="ARBA00022723"/>
    </source>
</evidence>
<comment type="caution">
    <text evidence="7">Lacks conserved residue(s) required for the propagation of feature annotation.</text>
</comment>
<dbReference type="Proteomes" id="UP000020681">
    <property type="component" value="Unassembled WGS sequence"/>
</dbReference>
<dbReference type="EMBL" id="JAOL01000072">
    <property type="protein sequence ID" value="EUA92631.1"/>
    <property type="molecule type" value="Genomic_DNA"/>
</dbReference>
<dbReference type="Pfam" id="PF02574">
    <property type="entry name" value="S-methyl_trans"/>
    <property type="match status" value="1"/>
</dbReference>
<dbReference type="PROSITE" id="PS50970">
    <property type="entry name" value="HCY"/>
    <property type="match status" value="1"/>
</dbReference>